<evidence type="ECO:0000313" key="1">
    <source>
        <dbReference type="EMBL" id="CUA96491.1"/>
    </source>
</evidence>
<evidence type="ECO:0008006" key="3">
    <source>
        <dbReference type="Google" id="ProtNLM"/>
    </source>
</evidence>
<reference evidence="2" key="1">
    <citation type="submission" date="2015-08" db="EMBL/GenBank/DDBJ databases">
        <authorList>
            <person name="Varghese N."/>
        </authorList>
    </citation>
    <scope>NUCLEOTIDE SEQUENCE [LARGE SCALE GENOMIC DNA]</scope>
    <source>
        <strain evidence="2">DSM 23407</strain>
    </source>
</reference>
<dbReference type="NCBIfam" id="TIGR01560">
    <property type="entry name" value="put_DNA_pack"/>
    <property type="match status" value="1"/>
</dbReference>
<gene>
    <name evidence="1" type="ORF">Ga0061067_105176</name>
</gene>
<dbReference type="Gene3D" id="1.10.3230.30">
    <property type="entry name" value="Phage gp6-like head-tail connector protein"/>
    <property type="match status" value="1"/>
</dbReference>
<sequence>MTHMVTSPPAVEPVSVAELRAQVRLVHTQEDALLEHYIKAARQHVEGLTRRALITQTLQVVLDAWPAGRVVRLPVGPVQDVLAVSLMDGDGVLQPLPSGAWRFYRGSEPGSLRAAPGMGPVEPVNGIQIEFIAGYGADGSSVPEPLRQAILLLAAHWYENREASVEFGNGTMPQALDRLLSTYRLVLL</sequence>
<dbReference type="RefSeq" id="WP_055455683.1">
    <property type="nucleotide sequence ID" value="NZ_CYHE01000005.1"/>
</dbReference>
<accession>A0A0K6I079</accession>
<evidence type="ECO:0000313" key="2">
    <source>
        <dbReference type="Proteomes" id="UP000183900"/>
    </source>
</evidence>
<dbReference type="CDD" id="cd08054">
    <property type="entry name" value="gp6"/>
    <property type="match status" value="1"/>
</dbReference>
<dbReference type="InterPro" id="IPR011738">
    <property type="entry name" value="Phage_CHP"/>
</dbReference>
<dbReference type="InterPro" id="IPR006450">
    <property type="entry name" value="Phage_HK97_gp6-like"/>
</dbReference>
<dbReference type="EMBL" id="CYHE01000005">
    <property type="protein sequence ID" value="CUA96491.1"/>
    <property type="molecule type" value="Genomic_DNA"/>
</dbReference>
<keyword evidence="2" id="KW-1185">Reference proteome</keyword>
<dbReference type="AlphaFoldDB" id="A0A0K6I079"/>
<dbReference type="InterPro" id="IPR021146">
    <property type="entry name" value="Phage_gp6-like_head-tail"/>
</dbReference>
<dbReference type="Proteomes" id="UP000183900">
    <property type="component" value="Unassembled WGS sequence"/>
</dbReference>
<protein>
    <recommendedName>
        <fullName evidence="3">Phage gp6-like head-tail connector protein</fullName>
    </recommendedName>
</protein>
<dbReference type="OrthoDB" id="8452228at2"/>
<name>A0A0K6I079_9HYPH</name>
<proteinExistence type="predicted"/>
<organism evidence="1 2">
    <name type="scientific">Pannonibacter indicus</name>
    <dbReference type="NCBI Taxonomy" id="466044"/>
    <lineage>
        <taxon>Bacteria</taxon>
        <taxon>Pseudomonadati</taxon>
        <taxon>Pseudomonadota</taxon>
        <taxon>Alphaproteobacteria</taxon>
        <taxon>Hyphomicrobiales</taxon>
        <taxon>Stappiaceae</taxon>
        <taxon>Pannonibacter</taxon>
    </lineage>
</organism>
<dbReference type="Pfam" id="PF05135">
    <property type="entry name" value="Phage_connect_1"/>
    <property type="match status" value="2"/>
</dbReference>
<dbReference type="NCBIfam" id="TIGR02215">
    <property type="entry name" value="phage_chp_gp8"/>
    <property type="match status" value="1"/>
</dbReference>